<dbReference type="GO" id="GO:0000209">
    <property type="term" value="P:protein polyubiquitination"/>
    <property type="evidence" value="ECO:0007669"/>
    <property type="project" value="InterPro"/>
</dbReference>
<gene>
    <name evidence="2" type="ORF">MNOR_LOCUS15026</name>
</gene>
<protein>
    <recommendedName>
        <fullName evidence="1">Pellino RING domain-containing protein</fullName>
    </recommendedName>
</protein>
<reference evidence="2 3" key="1">
    <citation type="submission" date="2024-05" db="EMBL/GenBank/DDBJ databases">
        <authorList>
            <person name="Wallberg A."/>
        </authorList>
    </citation>
    <scope>NUCLEOTIDE SEQUENCE [LARGE SCALE GENOMIC DNA]</scope>
</reference>
<sequence>MIEVSVVMNSFSIPSSGMRLNNPLSRHKKSTKRVPSYYHPTISGYCGTTQHVDKGVWQSFRHTSSRPHLADPSNTIRNFVVLLSAGQQNTFQHFLSIRHCRRIFGLRYHLFADIHVFPCISRCSSMIGVILYEWITFGLRCFGTRPEKHSVFHMMFSCKMLTKHFRRTKSTCIIGLTCSSICLHFGGEESPLVLALDFNSLQSHDLCCLPQRPPVCWCNKLAGCWDKVPVGTELLEANCSIECGVNESGEDAGVFNNASRLSSSSDLSRSALRWRRRSPTKRHLELMVDELNAGRPQCPVGLNTLVIPRKATLTASDKQPLVYLICGHVQGTHDWGHEKDSNHHTCPMCLKVGPVVKLCMGIEPAFYVDSGPPSYCFNPCGHMASEKTVKYWAAVPIPHGTNGFHAACPFCASPLEGDPGFLKLIFQDNCD</sequence>
<evidence type="ECO:0000313" key="3">
    <source>
        <dbReference type="Proteomes" id="UP001497623"/>
    </source>
</evidence>
<dbReference type="PANTHER" id="PTHR12098">
    <property type="entry name" value="E3 UBIQUITIN-PROTEIN LIGASE PELLINO-RELATED"/>
    <property type="match status" value="1"/>
</dbReference>
<keyword evidence="3" id="KW-1185">Reference proteome</keyword>
<dbReference type="PANTHER" id="PTHR12098:SF2">
    <property type="entry name" value="PROTEIN PELLINO"/>
    <property type="match status" value="1"/>
</dbReference>
<feature type="domain" description="Pellino RING" evidence="1">
    <location>
        <begin position="291"/>
        <end position="431"/>
    </location>
</feature>
<name>A0AAV2QRC1_MEGNR</name>
<evidence type="ECO:0000313" key="2">
    <source>
        <dbReference type="EMBL" id="CAL4093968.1"/>
    </source>
</evidence>
<dbReference type="InterPro" id="IPR048335">
    <property type="entry name" value="Pellino_RING"/>
</dbReference>
<dbReference type="Proteomes" id="UP001497623">
    <property type="component" value="Unassembled WGS sequence"/>
</dbReference>
<dbReference type="Pfam" id="PF20723">
    <property type="entry name" value="Pellino_RING"/>
    <property type="match status" value="1"/>
</dbReference>
<proteinExistence type="predicted"/>
<feature type="non-terminal residue" evidence="2">
    <location>
        <position position="431"/>
    </location>
</feature>
<dbReference type="GO" id="GO:0061630">
    <property type="term" value="F:ubiquitin protein ligase activity"/>
    <property type="evidence" value="ECO:0007669"/>
    <property type="project" value="InterPro"/>
</dbReference>
<organism evidence="2 3">
    <name type="scientific">Meganyctiphanes norvegica</name>
    <name type="common">Northern krill</name>
    <name type="synonym">Thysanopoda norvegica</name>
    <dbReference type="NCBI Taxonomy" id="48144"/>
    <lineage>
        <taxon>Eukaryota</taxon>
        <taxon>Metazoa</taxon>
        <taxon>Ecdysozoa</taxon>
        <taxon>Arthropoda</taxon>
        <taxon>Crustacea</taxon>
        <taxon>Multicrustacea</taxon>
        <taxon>Malacostraca</taxon>
        <taxon>Eumalacostraca</taxon>
        <taxon>Eucarida</taxon>
        <taxon>Euphausiacea</taxon>
        <taxon>Euphausiidae</taxon>
        <taxon>Meganyctiphanes</taxon>
    </lineage>
</organism>
<dbReference type="EMBL" id="CAXKWB010009228">
    <property type="protein sequence ID" value="CAL4093968.1"/>
    <property type="molecule type" value="Genomic_DNA"/>
</dbReference>
<comment type="caution">
    <text evidence="2">The sequence shown here is derived from an EMBL/GenBank/DDBJ whole genome shotgun (WGS) entry which is preliminary data.</text>
</comment>
<dbReference type="InterPro" id="IPR006800">
    <property type="entry name" value="Pellino_fam"/>
</dbReference>
<dbReference type="AlphaFoldDB" id="A0AAV2QRC1"/>
<evidence type="ECO:0000259" key="1">
    <source>
        <dbReference type="Pfam" id="PF20723"/>
    </source>
</evidence>
<dbReference type="GO" id="GO:0008592">
    <property type="term" value="P:regulation of Toll signaling pathway"/>
    <property type="evidence" value="ECO:0007669"/>
    <property type="project" value="InterPro"/>
</dbReference>
<accession>A0AAV2QRC1</accession>